<dbReference type="InterPro" id="IPR001938">
    <property type="entry name" value="Thaumatin"/>
</dbReference>
<organism evidence="2">
    <name type="scientific">Sesamum radiatum</name>
    <name type="common">Black benniseed</name>
    <dbReference type="NCBI Taxonomy" id="300843"/>
    <lineage>
        <taxon>Eukaryota</taxon>
        <taxon>Viridiplantae</taxon>
        <taxon>Streptophyta</taxon>
        <taxon>Embryophyta</taxon>
        <taxon>Tracheophyta</taxon>
        <taxon>Spermatophyta</taxon>
        <taxon>Magnoliopsida</taxon>
        <taxon>eudicotyledons</taxon>
        <taxon>Gunneridae</taxon>
        <taxon>Pentapetalae</taxon>
        <taxon>asterids</taxon>
        <taxon>lamiids</taxon>
        <taxon>Lamiales</taxon>
        <taxon>Pedaliaceae</taxon>
        <taxon>Sesamum</taxon>
    </lineage>
</organism>
<name>A0AAW2MF85_SESRA</name>
<reference evidence="2" key="2">
    <citation type="journal article" date="2024" name="Plant">
        <title>Genomic evolution and insights into agronomic trait innovations of Sesamum species.</title>
        <authorList>
            <person name="Miao H."/>
            <person name="Wang L."/>
            <person name="Qu L."/>
            <person name="Liu H."/>
            <person name="Sun Y."/>
            <person name="Le M."/>
            <person name="Wang Q."/>
            <person name="Wei S."/>
            <person name="Zheng Y."/>
            <person name="Lin W."/>
            <person name="Duan Y."/>
            <person name="Cao H."/>
            <person name="Xiong S."/>
            <person name="Wang X."/>
            <person name="Wei L."/>
            <person name="Li C."/>
            <person name="Ma Q."/>
            <person name="Ju M."/>
            <person name="Zhao R."/>
            <person name="Li G."/>
            <person name="Mu C."/>
            <person name="Tian Q."/>
            <person name="Mei H."/>
            <person name="Zhang T."/>
            <person name="Gao T."/>
            <person name="Zhang H."/>
        </authorList>
    </citation>
    <scope>NUCLEOTIDE SEQUENCE</scope>
    <source>
        <strain evidence="2">G02</strain>
    </source>
</reference>
<reference evidence="2" key="1">
    <citation type="submission" date="2020-06" db="EMBL/GenBank/DDBJ databases">
        <authorList>
            <person name="Li T."/>
            <person name="Hu X."/>
            <person name="Zhang T."/>
            <person name="Song X."/>
            <person name="Zhang H."/>
            <person name="Dai N."/>
            <person name="Sheng W."/>
            <person name="Hou X."/>
            <person name="Wei L."/>
        </authorList>
    </citation>
    <scope>NUCLEOTIDE SEQUENCE</scope>
    <source>
        <strain evidence="2">G02</strain>
        <tissue evidence="2">Leaf</tissue>
    </source>
</reference>
<dbReference type="AlphaFoldDB" id="A0AAW2MF85"/>
<dbReference type="PROSITE" id="PS51367">
    <property type="entry name" value="THAUMATIN_2"/>
    <property type="match status" value="1"/>
</dbReference>
<protein>
    <submittedName>
        <fullName evidence="2">Thaumatin-like protein</fullName>
    </submittedName>
</protein>
<dbReference type="InterPro" id="IPR037176">
    <property type="entry name" value="Osmotin/thaumatin-like_sf"/>
</dbReference>
<sequence>MSSLKSLPFPIFLLIALLAYAANAATFDIRNNCPFTVWAAAVPGGGRPLNSGQTWTINVAAGTQRALVWARTAAHSTEQVEADVRPVTATAYYNAKLMGLPQHTCRILTESIQQPGFL</sequence>
<feature type="chain" id="PRO_5043329743" evidence="1">
    <location>
        <begin position="25"/>
        <end position="118"/>
    </location>
</feature>
<comment type="caution">
    <text evidence="2">The sequence shown here is derived from an EMBL/GenBank/DDBJ whole genome shotgun (WGS) entry which is preliminary data.</text>
</comment>
<proteinExistence type="predicted"/>
<accession>A0AAW2MF85</accession>
<dbReference type="Gene3D" id="2.60.110.10">
    <property type="entry name" value="Thaumatin"/>
    <property type="match status" value="1"/>
</dbReference>
<gene>
    <name evidence="2" type="ORF">Sradi_4962800</name>
</gene>
<dbReference type="PRINTS" id="PR00347">
    <property type="entry name" value="THAUMATIN"/>
</dbReference>
<evidence type="ECO:0000313" key="2">
    <source>
        <dbReference type="EMBL" id="KAL0329761.1"/>
    </source>
</evidence>
<keyword evidence="1" id="KW-0732">Signal</keyword>
<evidence type="ECO:0000256" key="1">
    <source>
        <dbReference type="SAM" id="SignalP"/>
    </source>
</evidence>
<dbReference type="SMART" id="SM00205">
    <property type="entry name" value="THN"/>
    <property type="match status" value="1"/>
</dbReference>
<dbReference type="EMBL" id="JACGWJ010000022">
    <property type="protein sequence ID" value="KAL0329761.1"/>
    <property type="molecule type" value="Genomic_DNA"/>
</dbReference>
<feature type="signal peptide" evidence="1">
    <location>
        <begin position="1"/>
        <end position="24"/>
    </location>
</feature>
<dbReference type="SUPFAM" id="SSF49870">
    <property type="entry name" value="Osmotin, thaumatin-like protein"/>
    <property type="match status" value="1"/>
</dbReference>